<gene>
    <name evidence="8" type="ORF">QJS10_CPB13g01393</name>
</gene>
<sequence>MPALLMIALMVLLSIMNMLYKLTINDGMNLKVLVALRFTWATICLTPVAYVFERKKRSRLTRLIMFQAFLSGLFGGSLAQNLYVASVSLTSASFATAMTNIIPTITFILAVMFRLELLAMRTTAGKAKVMGTLIGLGGAMLLTFYKGVEITPWKSSLDLLHHHRDGHNTTTTVGVHPESGSHATGSLLSVGCCISYAIWTIVQAKLMRSYPYPLSAAMLMCFMASVQALIFALCGDRDRGGWRVGFDIRLLTVIYTGLAATAVTLPGMSWCIRKKGPLYSMMFNPLMLVIVSVLGSVFLEEKLHLGSIFGAVMIIISLYMVLWGKGREQMLSVSMQAGSCTLTESETSSISESVIALDETI</sequence>
<dbReference type="Proteomes" id="UP001180020">
    <property type="component" value="Unassembled WGS sequence"/>
</dbReference>
<proteinExistence type="inferred from homology"/>
<feature type="transmembrane region" description="Helical" evidence="6">
    <location>
        <begin position="305"/>
        <end position="324"/>
    </location>
</feature>
<reference evidence="8" key="2">
    <citation type="submission" date="2023-06" db="EMBL/GenBank/DDBJ databases">
        <authorList>
            <person name="Ma L."/>
            <person name="Liu K.-W."/>
            <person name="Li Z."/>
            <person name="Hsiao Y.-Y."/>
            <person name="Qi Y."/>
            <person name="Fu T."/>
            <person name="Tang G."/>
            <person name="Zhang D."/>
            <person name="Sun W.-H."/>
            <person name="Liu D.-K."/>
            <person name="Li Y."/>
            <person name="Chen G.-Z."/>
            <person name="Liu X.-D."/>
            <person name="Liao X.-Y."/>
            <person name="Jiang Y.-T."/>
            <person name="Yu X."/>
            <person name="Hao Y."/>
            <person name="Huang J."/>
            <person name="Zhao X.-W."/>
            <person name="Ke S."/>
            <person name="Chen Y.-Y."/>
            <person name="Wu W.-L."/>
            <person name="Hsu J.-L."/>
            <person name="Lin Y.-F."/>
            <person name="Huang M.-D."/>
            <person name="Li C.-Y."/>
            <person name="Huang L."/>
            <person name="Wang Z.-W."/>
            <person name="Zhao X."/>
            <person name="Zhong W.-Y."/>
            <person name="Peng D.-H."/>
            <person name="Ahmad S."/>
            <person name="Lan S."/>
            <person name="Zhang J.-S."/>
            <person name="Tsai W.-C."/>
            <person name="Van De Peer Y."/>
            <person name="Liu Z.-J."/>
        </authorList>
    </citation>
    <scope>NUCLEOTIDE SEQUENCE</scope>
    <source>
        <strain evidence="8">CP</strain>
        <tissue evidence="8">Leaves</tissue>
    </source>
</reference>
<feature type="transmembrane region" description="Helical" evidence="6">
    <location>
        <begin position="31"/>
        <end position="52"/>
    </location>
</feature>
<evidence type="ECO:0000256" key="1">
    <source>
        <dbReference type="ARBA" id="ARBA00004141"/>
    </source>
</evidence>
<reference evidence="8" key="1">
    <citation type="journal article" date="2023" name="Nat. Commun.">
        <title>Diploid and tetraploid genomes of Acorus and the evolution of monocots.</title>
        <authorList>
            <person name="Ma L."/>
            <person name="Liu K.W."/>
            <person name="Li Z."/>
            <person name="Hsiao Y.Y."/>
            <person name="Qi Y."/>
            <person name="Fu T."/>
            <person name="Tang G.D."/>
            <person name="Zhang D."/>
            <person name="Sun W.H."/>
            <person name="Liu D.K."/>
            <person name="Li Y."/>
            <person name="Chen G.Z."/>
            <person name="Liu X.D."/>
            <person name="Liao X.Y."/>
            <person name="Jiang Y.T."/>
            <person name="Yu X."/>
            <person name="Hao Y."/>
            <person name="Huang J."/>
            <person name="Zhao X.W."/>
            <person name="Ke S."/>
            <person name="Chen Y.Y."/>
            <person name="Wu W.L."/>
            <person name="Hsu J.L."/>
            <person name="Lin Y.F."/>
            <person name="Huang M.D."/>
            <person name="Li C.Y."/>
            <person name="Huang L."/>
            <person name="Wang Z.W."/>
            <person name="Zhao X."/>
            <person name="Zhong W.Y."/>
            <person name="Peng D.H."/>
            <person name="Ahmad S."/>
            <person name="Lan S."/>
            <person name="Zhang J.S."/>
            <person name="Tsai W.C."/>
            <person name="Van de Peer Y."/>
            <person name="Liu Z.J."/>
        </authorList>
    </citation>
    <scope>NUCLEOTIDE SEQUENCE</scope>
    <source>
        <strain evidence="8">CP</strain>
    </source>
</reference>
<evidence type="ECO:0000256" key="4">
    <source>
        <dbReference type="ARBA" id="ARBA00022989"/>
    </source>
</evidence>
<dbReference type="EMBL" id="JAUJYO010000013">
    <property type="protein sequence ID" value="KAK1300805.1"/>
    <property type="molecule type" value="Genomic_DNA"/>
</dbReference>
<evidence type="ECO:0000256" key="5">
    <source>
        <dbReference type="ARBA" id="ARBA00023136"/>
    </source>
</evidence>
<dbReference type="SUPFAM" id="SSF103481">
    <property type="entry name" value="Multidrug resistance efflux transporter EmrE"/>
    <property type="match status" value="2"/>
</dbReference>
<accession>A0AAV9DHY9</accession>
<comment type="subcellular location">
    <subcellularLocation>
        <location evidence="1 6">Membrane</location>
        <topology evidence="1 6">Multi-pass membrane protein</topology>
    </subcellularLocation>
</comment>
<feature type="transmembrane region" description="Helical" evidence="6">
    <location>
        <begin position="214"/>
        <end position="233"/>
    </location>
</feature>
<feature type="transmembrane region" description="Helical" evidence="6">
    <location>
        <begin position="127"/>
        <end position="145"/>
    </location>
</feature>
<keyword evidence="9" id="KW-1185">Reference proteome</keyword>
<evidence type="ECO:0000256" key="3">
    <source>
        <dbReference type="ARBA" id="ARBA00022692"/>
    </source>
</evidence>
<evidence type="ECO:0000259" key="7">
    <source>
        <dbReference type="Pfam" id="PF00892"/>
    </source>
</evidence>
<comment type="similarity">
    <text evidence="2 6">Belongs to the drug/metabolite transporter (DMT) superfamily. Plant drug/metabolite exporter (P-DME) (TC 2.A.7.4) family.</text>
</comment>
<evidence type="ECO:0000313" key="8">
    <source>
        <dbReference type="EMBL" id="KAK1300805.1"/>
    </source>
</evidence>
<feature type="transmembrane region" description="Helical" evidence="6">
    <location>
        <begin position="183"/>
        <end position="202"/>
    </location>
</feature>
<name>A0AAV9DHY9_ACOCL</name>
<dbReference type="InterPro" id="IPR030184">
    <property type="entry name" value="WAT1-related"/>
</dbReference>
<organism evidence="8 9">
    <name type="scientific">Acorus calamus</name>
    <name type="common">Sweet flag</name>
    <dbReference type="NCBI Taxonomy" id="4465"/>
    <lineage>
        <taxon>Eukaryota</taxon>
        <taxon>Viridiplantae</taxon>
        <taxon>Streptophyta</taxon>
        <taxon>Embryophyta</taxon>
        <taxon>Tracheophyta</taxon>
        <taxon>Spermatophyta</taxon>
        <taxon>Magnoliopsida</taxon>
        <taxon>Liliopsida</taxon>
        <taxon>Acoraceae</taxon>
        <taxon>Acorus</taxon>
    </lineage>
</organism>
<keyword evidence="3 6" id="KW-0812">Transmembrane</keyword>
<dbReference type="InterPro" id="IPR037185">
    <property type="entry name" value="EmrE-like"/>
</dbReference>
<feature type="domain" description="EamA" evidence="7">
    <location>
        <begin position="184"/>
        <end position="322"/>
    </location>
</feature>
<evidence type="ECO:0000313" key="9">
    <source>
        <dbReference type="Proteomes" id="UP001180020"/>
    </source>
</evidence>
<protein>
    <recommendedName>
        <fullName evidence="6">WAT1-related protein</fullName>
    </recommendedName>
</protein>
<feature type="transmembrane region" description="Helical" evidence="6">
    <location>
        <begin position="279"/>
        <end position="299"/>
    </location>
</feature>
<keyword evidence="5 6" id="KW-0472">Membrane</keyword>
<keyword evidence="4 6" id="KW-1133">Transmembrane helix</keyword>
<dbReference type="GO" id="GO:0022857">
    <property type="term" value="F:transmembrane transporter activity"/>
    <property type="evidence" value="ECO:0007669"/>
    <property type="project" value="InterPro"/>
</dbReference>
<feature type="transmembrane region" description="Helical" evidence="6">
    <location>
        <begin position="92"/>
        <end position="115"/>
    </location>
</feature>
<dbReference type="InterPro" id="IPR000620">
    <property type="entry name" value="EamA_dom"/>
</dbReference>
<dbReference type="PANTHER" id="PTHR31218">
    <property type="entry name" value="WAT1-RELATED PROTEIN"/>
    <property type="match status" value="1"/>
</dbReference>
<comment type="caution">
    <text evidence="8">The sequence shown here is derived from an EMBL/GenBank/DDBJ whole genome shotgun (WGS) entry which is preliminary data.</text>
</comment>
<dbReference type="AlphaFoldDB" id="A0AAV9DHY9"/>
<feature type="domain" description="EamA" evidence="7">
    <location>
        <begin position="3"/>
        <end position="143"/>
    </location>
</feature>
<evidence type="ECO:0000256" key="2">
    <source>
        <dbReference type="ARBA" id="ARBA00007635"/>
    </source>
</evidence>
<dbReference type="GO" id="GO:0016020">
    <property type="term" value="C:membrane"/>
    <property type="evidence" value="ECO:0007669"/>
    <property type="project" value="UniProtKB-SubCell"/>
</dbReference>
<feature type="transmembrane region" description="Helical" evidence="6">
    <location>
        <begin position="253"/>
        <end position="272"/>
    </location>
</feature>
<feature type="transmembrane region" description="Helical" evidence="6">
    <location>
        <begin position="64"/>
        <end position="86"/>
    </location>
</feature>
<dbReference type="Pfam" id="PF00892">
    <property type="entry name" value="EamA"/>
    <property type="match status" value="2"/>
</dbReference>
<evidence type="ECO:0000256" key="6">
    <source>
        <dbReference type="RuleBase" id="RU363077"/>
    </source>
</evidence>